<proteinExistence type="predicted"/>
<feature type="region of interest" description="Disordered" evidence="3">
    <location>
        <begin position="1"/>
        <end position="132"/>
    </location>
</feature>
<feature type="transmembrane region" description="Helical" evidence="4">
    <location>
        <begin position="137"/>
        <end position="160"/>
    </location>
</feature>
<feature type="compositionally biased region" description="Acidic residues" evidence="3">
    <location>
        <begin position="70"/>
        <end position="81"/>
    </location>
</feature>
<keyword evidence="4" id="KW-1133">Transmembrane helix</keyword>
<evidence type="ECO:0000256" key="3">
    <source>
        <dbReference type="SAM" id="MobiDB-lite"/>
    </source>
</evidence>
<keyword evidence="2 4" id="KW-0472">Membrane</keyword>
<dbReference type="RefSeq" id="WP_344326030.1">
    <property type="nucleotide sequence ID" value="NZ_BAAAPY010000003.1"/>
</dbReference>
<evidence type="ECO:0008006" key="7">
    <source>
        <dbReference type="Google" id="ProtNLM"/>
    </source>
</evidence>
<evidence type="ECO:0000256" key="2">
    <source>
        <dbReference type="ARBA" id="ARBA00023136"/>
    </source>
</evidence>
<comment type="caution">
    <text evidence="5">The sequence shown here is derived from an EMBL/GenBank/DDBJ whole genome shotgun (WGS) entry which is preliminary data.</text>
</comment>
<sequence length="296" mass="31178">MSTEDKRPRRRIAGERPVADAAATPPRVVKRPVVRPPAVVPEETENQDRAVESPAVDGPGIEHAPVPDPAVEDSDAEDDSPPQDPPTDGPSRGTGTPRIVPAGRKQRTPSPAPVADAASPRQDAASEVSRSGTRRPLVAGVVLLAVLAVVLAGASIVWAAQQVAGADTESAQAEAADAAATAAETILGYRYDQLEQHLEESQALMTPEYGADFESLSPALNDLAPQRQIVVEAAAREVAPLPCGDDCSADRVEVLVFVDQARVVADDPEPTVFGNRISLTMVRDGDAWLVDDIEAY</sequence>
<name>A0ABP5HIL6_9ACTN</name>
<evidence type="ECO:0000256" key="1">
    <source>
        <dbReference type="ARBA" id="ARBA00004370"/>
    </source>
</evidence>
<feature type="compositionally biased region" description="Basic and acidic residues" evidence="3">
    <location>
        <begin position="1"/>
        <end position="18"/>
    </location>
</feature>
<organism evidence="5 6">
    <name type="scientific">Aeromicrobium halocynthiae</name>
    <dbReference type="NCBI Taxonomy" id="560557"/>
    <lineage>
        <taxon>Bacteria</taxon>
        <taxon>Bacillati</taxon>
        <taxon>Actinomycetota</taxon>
        <taxon>Actinomycetes</taxon>
        <taxon>Propionibacteriales</taxon>
        <taxon>Nocardioidaceae</taxon>
        <taxon>Aeromicrobium</taxon>
    </lineage>
</organism>
<keyword evidence="6" id="KW-1185">Reference proteome</keyword>
<keyword evidence="4" id="KW-0812">Transmembrane</keyword>
<dbReference type="PANTHER" id="PTHR37042:SF4">
    <property type="entry name" value="OUTER MEMBRANE PROTEIN RV1973"/>
    <property type="match status" value="1"/>
</dbReference>
<protein>
    <recommendedName>
        <fullName evidence="7">Mce-associated membrane protein</fullName>
    </recommendedName>
</protein>
<reference evidence="6" key="1">
    <citation type="journal article" date="2019" name="Int. J. Syst. Evol. Microbiol.">
        <title>The Global Catalogue of Microorganisms (GCM) 10K type strain sequencing project: providing services to taxonomists for standard genome sequencing and annotation.</title>
        <authorList>
            <consortium name="The Broad Institute Genomics Platform"/>
            <consortium name="The Broad Institute Genome Sequencing Center for Infectious Disease"/>
            <person name="Wu L."/>
            <person name="Ma J."/>
        </authorList>
    </citation>
    <scope>NUCLEOTIDE SEQUENCE [LARGE SCALE GENOMIC DNA]</scope>
    <source>
        <strain evidence="6">JCM 15749</strain>
    </source>
</reference>
<dbReference type="EMBL" id="BAAAPY010000003">
    <property type="protein sequence ID" value="GAA2075075.1"/>
    <property type="molecule type" value="Genomic_DNA"/>
</dbReference>
<comment type="subcellular location">
    <subcellularLocation>
        <location evidence="1">Membrane</location>
    </subcellularLocation>
</comment>
<gene>
    <name evidence="5" type="ORF">GCM10009821_12560</name>
</gene>
<dbReference type="PANTHER" id="PTHR37042">
    <property type="entry name" value="OUTER MEMBRANE PROTEIN RV1973"/>
    <property type="match status" value="1"/>
</dbReference>
<evidence type="ECO:0000313" key="6">
    <source>
        <dbReference type="Proteomes" id="UP001501480"/>
    </source>
</evidence>
<dbReference type="Proteomes" id="UP001501480">
    <property type="component" value="Unassembled WGS sequence"/>
</dbReference>
<accession>A0ABP5HIL6</accession>
<evidence type="ECO:0000313" key="5">
    <source>
        <dbReference type="EMBL" id="GAA2075075.1"/>
    </source>
</evidence>
<evidence type="ECO:0000256" key="4">
    <source>
        <dbReference type="SAM" id="Phobius"/>
    </source>
</evidence>